<gene>
    <name evidence="2" type="ORF">WJX72_005764</name>
</gene>
<feature type="region of interest" description="Disordered" evidence="1">
    <location>
        <begin position="175"/>
        <end position="214"/>
    </location>
</feature>
<proteinExistence type="predicted"/>
<evidence type="ECO:0000313" key="3">
    <source>
        <dbReference type="Proteomes" id="UP001489004"/>
    </source>
</evidence>
<reference evidence="2 3" key="1">
    <citation type="journal article" date="2024" name="Nat. Commun.">
        <title>Phylogenomics reveals the evolutionary origins of lichenization in chlorophyte algae.</title>
        <authorList>
            <person name="Puginier C."/>
            <person name="Libourel C."/>
            <person name="Otte J."/>
            <person name="Skaloud P."/>
            <person name="Haon M."/>
            <person name="Grisel S."/>
            <person name="Petersen M."/>
            <person name="Berrin J.G."/>
            <person name="Delaux P.M."/>
            <person name="Dal Grande F."/>
            <person name="Keller J."/>
        </authorList>
    </citation>
    <scope>NUCLEOTIDE SEQUENCE [LARGE SCALE GENOMIC DNA]</scope>
    <source>
        <strain evidence="2 3">SAG 2043</strain>
    </source>
</reference>
<dbReference type="CDD" id="cd14686">
    <property type="entry name" value="bZIP"/>
    <property type="match status" value="1"/>
</dbReference>
<dbReference type="Proteomes" id="UP001489004">
    <property type="component" value="Unassembled WGS sequence"/>
</dbReference>
<evidence type="ECO:0008006" key="4">
    <source>
        <dbReference type="Google" id="ProtNLM"/>
    </source>
</evidence>
<dbReference type="AlphaFoldDB" id="A0AAW1PGY9"/>
<protein>
    <recommendedName>
        <fullName evidence="4">BZIP domain-containing protein</fullName>
    </recommendedName>
</protein>
<evidence type="ECO:0000313" key="2">
    <source>
        <dbReference type="EMBL" id="KAK9807665.1"/>
    </source>
</evidence>
<keyword evidence="3" id="KW-1185">Reference proteome</keyword>
<evidence type="ECO:0000256" key="1">
    <source>
        <dbReference type="SAM" id="MobiDB-lite"/>
    </source>
</evidence>
<sequence length="305" mass="32591">MAVLCSGNDLGCNSLQIGTHQPRLFSLDRSMATCETDPPPADSLPAPEHDIVESGSSLGAELRGATVAAKPCTAAKQGASCSVPLLQEGELTSCLAAAPELSRVFDLPPAIASAPGWEACDALDLSLDLDLDLGGPDLFLSSGVPWTCPTSSSRGPTTAEDERNCGDQFARLGPTCTAPRRRGRPRSYNTSLPGLTASGACSSPRQPQARRGAKPKYVYSTHAEAVAHRRERNRKTALKSYYSRKARVDGLRQEMARIDDENRALRFLLSCIDTGRVNRVWVGDQLRKGVSAALVLQDLNTAMPT</sequence>
<name>A0AAW1PGY9_9CHLO</name>
<dbReference type="EMBL" id="JALJOR010000012">
    <property type="protein sequence ID" value="KAK9807665.1"/>
    <property type="molecule type" value="Genomic_DNA"/>
</dbReference>
<accession>A0AAW1PGY9</accession>
<comment type="caution">
    <text evidence="2">The sequence shown here is derived from an EMBL/GenBank/DDBJ whole genome shotgun (WGS) entry which is preliminary data.</text>
</comment>
<feature type="compositionally biased region" description="Polar residues" evidence="1">
    <location>
        <begin position="187"/>
        <end position="206"/>
    </location>
</feature>
<organism evidence="2 3">
    <name type="scientific">[Myrmecia] bisecta</name>
    <dbReference type="NCBI Taxonomy" id="41462"/>
    <lineage>
        <taxon>Eukaryota</taxon>
        <taxon>Viridiplantae</taxon>
        <taxon>Chlorophyta</taxon>
        <taxon>core chlorophytes</taxon>
        <taxon>Trebouxiophyceae</taxon>
        <taxon>Trebouxiales</taxon>
        <taxon>Trebouxiaceae</taxon>
        <taxon>Myrmecia</taxon>
    </lineage>
</organism>